<reference evidence="2 3" key="1">
    <citation type="submission" date="2016-10" db="EMBL/GenBank/DDBJ databases">
        <title>Paenibacillus species isolates.</title>
        <authorList>
            <person name="Beno S.M."/>
        </authorList>
    </citation>
    <scope>NUCLEOTIDE SEQUENCE [LARGE SCALE GENOMIC DNA]</scope>
    <source>
        <strain evidence="2 3">FSL R5-0923</strain>
    </source>
</reference>
<dbReference type="InterPro" id="IPR002716">
    <property type="entry name" value="PIN_dom"/>
</dbReference>
<dbReference type="EMBL" id="MPTD01000002">
    <property type="protein sequence ID" value="OMD55305.1"/>
    <property type="molecule type" value="Genomic_DNA"/>
</dbReference>
<organism evidence="2 3">
    <name type="scientific">Paenibacillus odorifer</name>
    <dbReference type="NCBI Taxonomy" id="189426"/>
    <lineage>
        <taxon>Bacteria</taxon>
        <taxon>Bacillati</taxon>
        <taxon>Bacillota</taxon>
        <taxon>Bacilli</taxon>
        <taxon>Bacillales</taxon>
        <taxon>Paenibacillaceae</taxon>
        <taxon>Paenibacillus</taxon>
    </lineage>
</organism>
<dbReference type="SUPFAM" id="SSF88723">
    <property type="entry name" value="PIN domain-like"/>
    <property type="match status" value="1"/>
</dbReference>
<accession>A0ABX3HXE1</accession>
<dbReference type="InterPro" id="IPR029060">
    <property type="entry name" value="PIN-like_dom_sf"/>
</dbReference>
<evidence type="ECO:0000259" key="1">
    <source>
        <dbReference type="Pfam" id="PF01850"/>
    </source>
</evidence>
<protein>
    <recommendedName>
        <fullName evidence="1">PIN domain-containing protein</fullName>
    </recommendedName>
</protein>
<feature type="domain" description="PIN" evidence="1">
    <location>
        <begin position="2"/>
        <end position="51"/>
    </location>
</feature>
<comment type="caution">
    <text evidence="2">The sequence shown here is derived from an EMBL/GenBank/DDBJ whole genome shotgun (WGS) entry which is preliminary data.</text>
</comment>
<gene>
    <name evidence="2" type="ORF">BSK51_04425</name>
</gene>
<keyword evidence="3" id="KW-1185">Reference proteome</keyword>
<evidence type="ECO:0000313" key="3">
    <source>
        <dbReference type="Proteomes" id="UP000187313"/>
    </source>
</evidence>
<dbReference type="RefSeq" id="WP_076298346.1">
    <property type="nucleotide sequence ID" value="NZ_MPTD01000002.1"/>
</dbReference>
<proteinExistence type="predicted"/>
<evidence type="ECO:0000313" key="2">
    <source>
        <dbReference type="EMBL" id="OMD55305.1"/>
    </source>
</evidence>
<sequence>MVEIASSDESDGDLALEFSADYQLESYDAIHLTLAETSGCQFLITFDGDFNTDYYDKKYNSVKIILPAS</sequence>
<dbReference type="Gene3D" id="3.40.50.1010">
    <property type="entry name" value="5'-nuclease"/>
    <property type="match status" value="1"/>
</dbReference>
<name>A0ABX3HXE1_9BACL</name>
<dbReference type="Pfam" id="PF01850">
    <property type="entry name" value="PIN"/>
    <property type="match status" value="1"/>
</dbReference>
<dbReference type="Proteomes" id="UP000187313">
    <property type="component" value="Unassembled WGS sequence"/>
</dbReference>